<proteinExistence type="predicted"/>
<protein>
    <submittedName>
        <fullName evidence="1">Uncharacterized protein</fullName>
    </submittedName>
</protein>
<comment type="caution">
    <text evidence="1">The sequence shown here is derived from an EMBL/GenBank/DDBJ whole genome shotgun (WGS) entry which is preliminary data.</text>
</comment>
<feature type="non-terminal residue" evidence="1">
    <location>
        <position position="1"/>
    </location>
</feature>
<organism evidence="1">
    <name type="scientific">marine sediment metagenome</name>
    <dbReference type="NCBI Taxonomy" id="412755"/>
    <lineage>
        <taxon>unclassified sequences</taxon>
        <taxon>metagenomes</taxon>
        <taxon>ecological metagenomes</taxon>
    </lineage>
</organism>
<evidence type="ECO:0000313" key="1">
    <source>
        <dbReference type="EMBL" id="GAG96521.1"/>
    </source>
</evidence>
<reference evidence="1" key="1">
    <citation type="journal article" date="2014" name="Front. Microbiol.">
        <title>High frequency of phylogenetically diverse reductive dehalogenase-homologous genes in deep subseafloor sedimentary metagenomes.</title>
        <authorList>
            <person name="Kawai M."/>
            <person name="Futagami T."/>
            <person name="Toyoda A."/>
            <person name="Takaki Y."/>
            <person name="Nishi S."/>
            <person name="Hori S."/>
            <person name="Arai W."/>
            <person name="Tsubouchi T."/>
            <person name="Morono Y."/>
            <person name="Uchiyama I."/>
            <person name="Ito T."/>
            <person name="Fujiyama A."/>
            <person name="Inagaki F."/>
            <person name="Takami H."/>
        </authorList>
    </citation>
    <scope>NUCLEOTIDE SEQUENCE</scope>
    <source>
        <strain evidence="1">Expedition CK06-06</strain>
    </source>
</reference>
<dbReference type="EMBL" id="BART01029053">
    <property type="protein sequence ID" value="GAG96521.1"/>
    <property type="molecule type" value="Genomic_DNA"/>
</dbReference>
<accession>X1DJD6</accession>
<name>X1DJD6_9ZZZZ</name>
<sequence>ASDILITDADYVYKFTGILKLDEENPLNIQYILIVDKIDEV</sequence>
<gene>
    <name evidence="1" type="ORF">S01H4_51071</name>
</gene>
<dbReference type="AlphaFoldDB" id="X1DJD6"/>